<dbReference type="AlphaFoldDB" id="A0A2U1KSR4"/>
<proteinExistence type="predicted"/>
<name>A0A2U1KSR4_ARTAN</name>
<protein>
    <submittedName>
        <fullName evidence="2">NHL domain-containing protein</fullName>
    </submittedName>
</protein>
<keyword evidence="1" id="KW-0472">Membrane</keyword>
<dbReference type="Gene3D" id="2.120.10.30">
    <property type="entry name" value="TolB, C-terminal domain"/>
    <property type="match status" value="1"/>
</dbReference>
<organism evidence="2 3">
    <name type="scientific">Artemisia annua</name>
    <name type="common">Sweet wormwood</name>
    <dbReference type="NCBI Taxonomy" id="35608"/>
    <lineage>
        <taxon>Eukaryota</taxon>
        <taxon>Viridiplantae</taxon>
        <taxon>Streptophyta</taxon>
        <taxon>Embryophyta</taxon>
        <taxon>Tracheophyta</taxon>
        <taxon>Spermatophyta</taxon>
        <taxon>Magnoliopsida</taxon>
        <taxon>eudicotyledons</taxon>
        <taxon>Gunneridae</taxon>
        <taxon>Pentapetalae</taxon>
        <taxon>asterids</taxon>
        <taxon>campanulids</taxon>
        <taxon>Asterales</taxon>
        <taxon>Asteraceae</taxon>
        <taxon>Asteroideae</taxon>
        <taxon>Anthemideae</taxon>
        <taxon>Artemisiinae</taxon>
        <taxon>Artemisia</taxon>
    </lineage>
</organism>
<evidence type="ECO:0000313" key="2">
    <source>
        <dbReference type="EMBL" id="PWA39787.1"/>
    </source>
</evidence>
<dbReference type="InterPro" id="IPR053224">
    <property type="entry name" value="Sensory_adhesion_molecule"/>
</dbReference>
<keyword evidence="3" id="KW-1185">Reference proteome</keyword>
<evidence type="ECO:0000256" key="1">
    <source>
        <dbReference type="SAM" id="Phobius"/>
    </source>
</evidence>
<keyword evidence="1" id="KW-0812">Transmembrane</keyword>
<dbReference type="Proteomes" id="UP000245207">
    <property type="component" value="Unassembled WGS sequence"/>
</dbReference>
<dbReference type="STRING" id="35608.A0A2U1KSR4"/>
<gene>
    <name evidence="2" type="ORF">CTI12_AA568800</name>
</gene>
<accession>A0A2U1KSR4</accession>
<reference evidence="2 3" key="1">
    <citation type="journal article" date="2018" name="Mol. Plant">
        <title>The genome of Artemisia annua provides insight into the evolution of Asteraceae family and artemisinin biosynthesis.</title>
        <authorList>
            <person name="Shen Q."/>
            <person name="Zhang L."/>
            <person name="Liao Z."/>
            <person name="Wang S."/>
            <person name="Yan T."/>
            <person name="Shi P."/>
            <person name="Liu M."/>
            <person name="Fu X."/>
            <person name="Pan Q."/>
            <person name="Wang Y."/>
            <person name="Lv Z."/>
            <person name="Lu X."/>
            <person name="Zhang F."/>
            <person name="Jiang W."/>
            <person name="Ma Y."/>
            <person name="Chen M."/>
            <person name="Hao X."/>
            <person name="Li L."/>
            <person name="Tang Y."/>
            <person name="Lv G."/>
            <person name="Zhou Y."/>
            <person name="Sun X."/>
            <person name="Brodelius P.E."/>
            <person name="Rose J.K.C."/>
            <person name="Tang K."/>
        </authorList>
    </citation>
    <scope>NUCLEOTIDE SEQUENCE [LARGE SCALE GENOMIC DNA]</scope>
    <source>
        <strain evidence="3">cv. Huhao1</strain>
        <tissue evidence="2">Leaf</tissue>
    </source>
</reference>
<dbReference type="OrthoDB" id="1885092at2759"/>
<dbReference type="PANTHER" id="PTHR31460:SF3">
    <property type="entry name" value="MESOCENTIN"/>
    <property type="match status" value="1"/>
</dbReference>
<feature type="transmembrane region" description="Helical" evidence="1">
    <location>
        <begin position="126"/>
        <end position="143"/>
    </location>
</feature>
<dbReference type="PANTHER" id="PTHR31460">
    <property type="match status" value="1"/>
</dbReference>
<dbReference type="InterPro" id="IPR011042">
    <property type="entry name" value="6-blade_b-propeller_TolB-like"/>
</dbReference>
<dbReference type="EMBL" id="PKPP01014334">
    <property type="protein sequence ID" value="PWA39787.1"/>
    <property type="molecule type" value="Genomic_DNA"/>
</dbReference>
<dbReference type="SUPFAM" id="SSF63829">
    <property type="entry name" value="Calcium-dependent phosphotriesterase"/>
    <property type="match status" value="1"/>
</dbReference>
<comment type="caution">
    <text evidence="2">The sequence shown here is derived from an EMBL/GenBank/DDBJ whole genome shotgun (WGS) entry which is preliminary data.</text>
</comment>
<dbReference type="GO" id="GO:0005783">
    <property type="term" value="C:endoplasmic reticulum"/>
    <property type="evidence" value="ECO:0007669"/>
    <property type="project" value="TreeGrafter"/>
</dbReference>
<sequence>MMHRWNWQNTCNLYKVDHEDRSVRKISLNKELTFPDGVALGSDGVLLVVSQDKLYYIKSDNGWSDGAVYDETALDSYSFPTSVTVGDEDRVYVLYGHVKEGILGNSQRERFTIFEVRLADESGSEAVWVYILIGVGLVYFWIWRFQMRQLVTNVNKKVA</sequence>
<evidence type="ECO:0000313" key="3">
    <source>
        <dbReference type="Proteomes" id="UP000245207"/>
    </source>
</evidence>
<keyword evidence="1" id="KW-1133">Transmembrane helix</keyword>